<proteinExistence type="predicted"/>
<protein>
    <submittedName>
        <fullName evidence="2">Uncharacterized protein</fullName>
    </submittedName>
</protein>
<comment type="caution">
    <text evidence="2">The sequence shown here is derived from an EMBL/GenBank/DDBJ whole genome shotgun (WGS) entry which is preliminary data.</text>
</comment>
<reference evidence="2" key="1">
    <citation type="journal article" date="2023" name="Int. J. Syst. Evol. Microbiol.">
        <title>Sinisalibacter aestuarii sp. nov., isolated from estuarine sediment of the Arakawa River.</title>
        <authorList>
            <person name="Arafat S.T."/>
            <person name="Hirano S."/>
            <person name="Sato A."/>
            <person name="Takeuchi K."/>
            <person name="Yasuda T."/>
            <person name="Terahara T."/>
            <person name="Hamada M."/>
            <person name="Kobayashi T."/>
        </authorList>
    </citation>
    <scope>NUCLEOTIDE SEQUENCE</scope>
    <source>
        <strain evidence="2">B-399</strain>
    </source>
</reference>
<organism evidence="2 3">
    <name type="scientific">Sinisalibacter aestuarii</name>
    <dbReference type="NCBI Taxonomy" id="2949426"/>
    <lineage>
        <taxon>Bacteria</taxon>
        <taxon>Pseudomonadati</taxon>
        <taxon>Pseudomonadota</taxon>
        <taxon>Alphaproteobacteria</taxon>
        <taxon>Rhodobacterales</taxon>
        <taxon>Roseobacteraceae</taxon>
        <taxon>Sinisalibacter</taxon>
    </lineage>
</organism>
<evidence type="ECO:0000313" key="2">
    <source>
        <dbReference type="EMBL" id="GKY87361.1"/>
    </source>
</evidence>
<name>A0ABQ5LQU5_9RHOB</name>
<sequence>MRAAALIALALAVGAPPAAFAADPAGCTEVAGILEDAVEKWPDLLSTQRVKPRLAAVQIATTAGIAVNYAIDGGWTQAEQAPIIALRDTRELSMDDPTYSKANAPGLLHGYLGQIAAVLAGKCPTTAAPDISGLSTDYPES</sequence>
<dbReference type="EMBL" id="BROH01000002">
    <property type="protein sequence ID" value="GKY87361.1"/>
    <property type="molecule type" value="Genomic_DNA"/>
</dbReference>
<accession>A0ABQ5LQU5</accession>
<evidence type="ECO:0000256" key="1">
    <source>
        <dbReference type="SAM" id="SignalP"/>
    </source>
</evidence>
<feature type="signal peptide" evidence="1">
    <location>
        <begin position="1"/>
        <end position="21"/>
    </location>
</feature>
<dbReference type="RefSeq" id="WP_281841348.1">
    <property type="nucleotide sequence ID" value="NZ_BROH01000002.1"/>
</dbReference>
<keyword evidence="1" id="KW-0732">Signal</keyword>
<gene>
    <name evidence="2" type="ORF">STA1M1_12300</name>
</gene>
<keyword evidence="3" id="KW-1185">Reference proteome</keyword>
<dbReference type="Proteomes" id="UP001144205">
    <property type="component" value="Unassembled WGS sequence"/>
</dbReference>
<feature type="chain" id="PRO_5046418654" evidence="1">
    <location>
        <begin position="22"/>
        <end position="141"/>
    </location>
</feature>
<evidence type="ECO:0000313" key="3">
    <source>
        <dbReference type="Proteomes" id="UP001144205"/>
    </source>
</evidence>